<keyword evidence="7" id="KW-0961">Cell wall biogenesis/degradation</keyword>
<dbReference type="Pfam" id="PF00295">
    <property type="entry name" value="Glyco_hydro_28"/>
    <property type="match status" value="1"/>
</dbReference>
<keyword evidence="9" id="KW-0732">Signal</keyword>
<evidence type="ECO:0000256" key="4">
    <source>
        <dbReference type="ARBA" id="ARBA00022525"/>
    </source>
</evidence>
<dbReference type="Proteomes" id="UP000243459">
    <property type="component" value="Chromosome 1"/>
</dbReference>
<proteinExistence type="inferred from homology"/>
<dbReference type="GO" id="GO:0004650">
    <property type="term" value="F:polygalacturonase activity"/>
    <property type="evidence" value="ECO:0007669"/>
    <property type="project" value="InterPro"/>
</dbReference>
<keyword evidence="5 8" id="KW-0378">Hydrolase</keyword>
<keyword evidence="11" id="KW-1185">Reference proteome</keyword>
<feature type="signal peptide" evidence="9">
    <location>
        <begin position="1"/>
        <end position="23"/>
    </location>
</feature>
<gene>
    <name evidence="10" type="ORF">A4U43_C01F24690</name>
</gene>
<evidence type="ECO:0000256" key="7">
    <source>
        <dbReference type="ARBA" id="ARBA00023316"/>
    </source>
</evidence>
<dbReference type="PANTHER" id="PTHR31375">
    <property type="match status" value="1"/>
</dbReference>
<reference evidence="11" key="1">
    <citation type="journal article" date="2017" name="Nat. Commun.">
        <title>The asparagus genome sheds light on the origin and evolution of a young Y chromosome.</title>
        <authorList>
            <person name="Harkess A."/>
            <person name="Zhou J."/>
            <person name="Xu C."/>
            <person name="Bowers J.E."/>
            <person name="Van der Hulst R."/>
            <person name="Ayyampalayam S."/>
            <person name="Mercati F."/>
            <person name="Riccardi P."/>
            <person name="McKain M.R."/>
            <person name="Kakrana A."/>
            <person name="Tang H."/>
            <person name="Ray J."/>
            <person name="Groenendijk J."/>
            <person name="Arikit S."/>
            <person name="Mathioni S.M."/>
            <person name="Nakano M."/>
            <person name="Shan H."/>
            <person name="Telgmann-Rauber A."/>
            <person name="Kanno A."/>
            <person name="Yue Z."/>
            <person name="Chen H."/>
            <person name="Li W."/>
            <person name="Chen Y."/>
            <person name="Xu X."/>
            <person name="Zhang Y."/>
            <person name="Luo S."/>
            <person name="Chen H."/>
            <person name="Gao J."/>
            <person name="Mao Z."/>
            <person name="Pires J.C."/>
            <person name="Luo M."/>
            <person name="Kudrna D."/>
            <person name="Wing R.A."/>
            <person name="Meyers B.C."/>
            <person name="Yi K."/>
            <person name="Kong H."/>
            <person name="Lavrijsen P."/>
            <person name="Sunseri F."/>
            <person name="Falavigna A."/>
            <person name="Ye Y."/>
            <person name="Leebens-Mack J.H."/>
            <person name="Chen G."/>
        </authorList>
    </citation>
    <scope>NUCLEOTIDE SEQUENCE [LARGE SCALE GENOMIC DNA]</scope>
    <source>
        <strain evidence="11">cv. DH0086</strain>
    </source>
</reference>
<dbReference type="SMART" id="SM00710">
    <property type="entry name" value="PbH1"/>
    <property type="match status" value="5"/>
</dbReference>
<evidence type="ECO:0000313" key="10">
    <source>
        <dbReference type="EMBL" id="ONK81050.1"/>
    </source>
</evidence>
<evidence type="ECO:0000256" key="2">
    <source>
        <dbReference type="ARBA" id="ARBA00008834"/>
    </source>
</evidence>
<dbReference type="InterPro" id="IPR006626">
    <property type="entry name" value="PbH1"/>
</dbReference>
<name>A0A5P1FW12_ASPOF</name>
<evidence type="ECO:0000256" key="9">
    <source>
        <dbReference type="SAM" id="SignalP"/>
    </source>
</evidence>
<evidence type="ECO:0000256" key="3">
    <source>
        <dbReference type="ARBA" id="ARBA00022512"/>
    </source>
</evidence>
<accession>A0A5P1FW12</accession>
<dbReference type="Gramene" id="ONK81050">
    <property type="protein sequence ID" value="ONK81050"/>
    <property type="gene ID" value="A4U43_C01F24690"/>
</dbReference>
<evidence type="ECO:0000256" key="1">
    <source>
        <dbReference type="ARBA" id="ARBA00004191"/>
    </source>
</evidence>
<organism evidence="10 11">
    <name type="scientific">Asparagus officinalis</name>
    <name type="common">Garden asparagus</name>
    <dbReference type="NCBI Taxonomy" id="4686"/>
    <lineage>
        <taxon>Eukaryota</taxon>
        <taxon>Viridiplantae</taxon>
        <taxon>Streptophyta</taxon>
        <taxon>Embryophyta</taxon>
        <taxon>Tracheophyta</taxon>
        <taxon>Spermatophyta</taxon>
        <taxon>Magnoliopsida</taxon>
        <taxon>Liliopsida</taxon>
        <taxon>Asparagales</taxon>
        <taxon>Asparagaceae</taxon>
        <taxon>Asparagoideae</taxon>
        <taxon>Asparagus</taxon>
    </lineage>
</organism>
<dbReference type="GO" id="GO:0071555">
    <property type="term" value="P:cell wall organization"/>
    <property type="evidence" value="ECO:0007669"/>
    <property type="project" value="UniProtKB-KW"/>
</dbReference>
<dbReference type="EMBL" id="CM007381">
    <property type="protein sequence ID" value="ONK81050.1"/>
    <property type="molecule type" value="Genomic_DNA"/>
</dbReference>
<evidence type="ECO:0000256" key="8">
    <source>
        <dbReference type="RuleBase" id="RU361169"/>
    </source>
</evidence>
<feature type="chain" id="PRO_5024375528" description="Polygalacturonase" evidence="9">
    <location>
        <begin position="24"/>
        <end position="352"/>
    </location>
</feature>
<dbReference type="InterPro" id="IPR000743">
    <property type="entry name" value="Glyco_hydro_28"/>
</dbReference>
<protein>
    <recommendedName>
        <fullName evidence="12">Polygalacturonase</fullName>
    </recommendedName>
</protein>
<evidence type="ECO:0008006" key="12">
    <source>
        <dbReference type="Google" id="ProtNLM"/>
    </source>
</evidence>
<comment type="subcellular location">
    <subcellularLocation>
        <location evidence="1">Secreted</location>
        <location evidence="1">Cell wall</location>
    </subcellularLocation>
</comment>
<dbReference type="InterPro" id="IPR012334">
    <property type="entry name" value="Pectin_lyas_fold"/>
</dbReference>
<comment type="similarity">
    <text evidence="2 8">Belongs to the glycosyl hydrolase 28 family.</text>
</comment>
<evidence type="ECO:0000313" key="11">
    <source>
        <dbReference type="Proteomes" id="UP000243459"/>
    </source>
</evidence>
<keyword evidence="6 8" id="KW-0326">Glycosidase</keyword>
<dbReference type="SUPFAM" id="SSF51126">
    <property type="entry name" value="Pectin lyase-like"/>
    <property type="match status" value="1"/>
</dbReference>
<dbReference type="AlphaFoldDB" id="A0A5P1FW12"/>
<keyword evidence="3" id="KW-0134">Cell wall</keyword>
<evidence type="ECO:0000256" key="5">
    <source>
        <dbReference type="ARBA" id="ARBA00022801"/>
    </source>
</evidence>
<dbReference type="InterPro" id="IPR011050">
    <property type="entry name" value="Pectin_lyase_fold/virulence"/>
</dbReference>
<dbReference type="OMA" id="CENQESA"/>
<sequence length="352" mass="38230">MGIFHVMILFGLVPLLEVGIVGAGSPLVFNVLNFGAKGNGVADDTQIEGTVIAPNDPRKWRGIDPTLWLQFESVSKLNVSGSGEINGRGQNWWKQSCKISPKAAIKFADCSDLWVTNLRSVDSQQFHISILNSQRVTISNLKIVAPGLSPNTDGIHIQNSQHVRVEKSVIGTGDDCISIGTSVYDVHIEQIACGPGHGISIGSLGKYGTEATVEDVFVRFSNFYETTNGVRIKTWQGGKGFARGISFEHCNFTNVDNPIIIDQYYCDGVPGKCKNQKNTIRVSNVTYSNLQGTSRTPAAISLNCSQSVPCNLLQFDMVNLISSDHKINPQAYCINAHGNAKGFINPKISCLQ</sequence>
<keyword evidence="4" id="KW-0964">Secreted</keyword>
<dbReference type="Gene3D" id="2.160.20.10">
    <property type="entry name" value="Single-stranded right-handed beta-helix, Pectin lyase-like"/>
    <property type="match status" value="1"/>
</dbReference>
<dbReference type="GO" id="GO:0005975">
    <property type="term" value="P:carbohydrate metabolic process"/>
    <property type="evidence" value="ECO:0007669"/>
    <property type="project" value="InterPro"/>
</dbReference>
<evidence type="ECO:0000256" key="6">
    <source>
        <dbReference type="ARBA" id="ARBA00023295"/>
    </source>
</evidence>